<dbReference type="Proteomes" id="UP000199233">
    <property type="component" value="Unassembled WGS sequence"/>
</dbReference>
<dbReference type="EMBL" id="FOFS01000001">
    <property type="protein sequence ID" value="SEP62581.1"/>
    <property type="molecule type" value="Genomic_DNA"/>
</dbReference>
<keyword evidence="1" id="KW-1133">Transmembrane helix</keyword>
<accession>A0A1H8ZDX4</accession>
<dbReference type="RefSeq" id="WP_093280501.1">
    <property type="nucleotide sequence ID" value="NZ_FOFS01000001.1"/>
</dbReference>
<name>A0A1H8ZDX4_9GAMM</name>
<keyword evidence="1" id="KW-0472">Membrane</keyword>
<organism evidence="2 3">
    <name type="scientific">Solimonas aquatica</name>
    <dbReference type="NCBI Taxonomy" id="489703"/>
    <lineage>
        <taxon>Bacteria</taxon>
        <taxon>Pseudomonadati</taxon>
        <taxon>Pseudomonadota</taxon>
        <taxon>Gammaproteobacteria</taxon>
        <taxon>Nevskiales</taxon>
        <taxon>Nevskiaceae</taxon>
        <taxon>Solimonas</taxon>
    </lineage>
</organism>
<dbReference type="InterPro" id="IPR021362">
    <property type="entry name" value="DUF2834"/>
</dbReference>
<gene>
    <name evidence="2" type="ORF">SAMN04488038_10113</name>
</gene>
<evidence type="ECO:0000256" key="1">
    <source>
        <dbReference type="SAM" id="Phobius"/>
    </source>
</evidence>
<feature type="transmembrane region" description="Helical" evidence="1">
    <location>
        <begin position="6"/>
        <end position="21"/>
    </location>
</feature>
<feature type="transmembrane region" description="Helical" evidence="1">
    <location>
        <begin position="115"/>
        <end position="136"/>
    </location>
</feature>
<evidence type="ECO:0000313" key="2">
    <source>
        <dbReference type="EMBL" id="SEP62581.1"/>
    </source>
</evidence>
<protein>
    <recommendedName>
        <fullName evidence="4">DUF2834 domain-containing protein</fullName>
    </recommendedName>
</protein>
<sequence length="149" mass="16967">MTSLLIHAGLGVLCFMLFLRFNRHLYRGGWSGAGPSWNERLCYLLAVGSVCTGWYFNTQYVETYGEQAGWVHFTKMLFTNPAAGSGSQDLIVTNTFLFPLWTMIDGPRRGLKHCWIYFVLSLFTSFGFAMGLYLAAQERQLRWNQAQGV</sequence>
<proteinExistence type="predicted"/>
<keyword evidence="1" id="KW-0812">Transmembrane</keyword>
<dbReference type="AlphaFoldDB" id="A0A1H8ZDX4"/>
<reference evidence="2 3" key="1">
    <citation type="submission" date="2016-10" db="EMBL/GenBank/DDBJ databases">
        <authorList>
            <person name="de Groot N.N."/>
        </authorList>
    </citation>
    <scope>NUCLEOTIDE SEQUENCE [LARGE SCALE GENOMIC DNA]</scope>
    <source>
        <strain evidence="2 3">DSM 25927</strain>
    </source>
</reference>
<dbReference type="Pfam" id="PF11196">
    <property type="entry name" value="DUF2834"/>
    <property type="match status" value="1"/>
</dbReference>
<evidence type="ECO:0000313" key="3">
    <source>
        <dbReference type="Proteomes" id="UP000199233"/>
    </source>
</evidence>
<keyword evidence="3" id="KW-1185">Reference proteome</keyword>
<evidence type="ECO:0008006" key="4">
    <source>
        <dbReference type="Google" id="ProtNLM"/>
    </source>
</evidence>
<dbReference type="OrthoDB" id="7064004at2"/>